<evidence type="ECO:0000313" key="1">
    <source>
        <dbReference type="EMBL" id="KAL1405441.1"/>
    </source>
</evidence>
<proteinExistence type="predicted"/>
<dbReference type="RefSeq" id="XP_069205385.1">
    <property type="nucleotide sequence ID" value="XM_069357448.1"/>
</dbReference>
<reference evidence="1 2" key="1">
    <citation type="submission" date="2023-08" db="EMBL/GenBank/DDBJ databases">
        <title>Annotated Genome Sequence of Vanrija albida AlHP1.</title>
        <authorList>
            <person name="Herzog R."/>
        </authorList>
    </citation>
    <scope>NUCLEOTIDE SEQUENCE [LARGE SCALE GENOMIC DNA]</scope>
    <source>
        <strain evidence="1 2">AlHP1</strain>
    </source>
</reference>
<protein>
    <recommendedName>
        <fullName evidence="3">BZIP domain-containing protein</fullName>
    </recommendedName>
</protein>
<dbReference type="GeneID" id="95990116"/>
<dbReference type="Gene3D" id="1.20.5.170">
    <property type="match status" value="1"/>
</dbReference>
<evidence type="ECO:0000313" key="2">
    <source>
        <dbReference type="Proteomes" id="UP001565368"/>
    </source>
</evidence>
<evidence type="ECO:0008006" key="3">
    <source>
        <dbReference type="Google" id="ProtNLM"/>
    </source>
</evidence>
<dbReference type="CDD" id="cd14688">
    <property type="entry name" value="bZIP_YAP"/>
    <property type="match status" value="1"/>
</dbReference>
<comment type="caution">
    <text evidence="1">The sequence shown here is derived from an EMBL/GenBank/DDBJ whole genome shotgun (WGS) entry which is preliminary data.</text>
</comment>
<sequence length="344" mass="36300">MNSPPPSSLASLLAYPGGAVTAEGAPSTQEGDAAAASLINYRQFLNNGDYLRHAVRERDDPLPTGAPAPASPLDTSVTIPSALSELAASATDVPFLAPLPPLPAAEEMVLATDRGEMGGKRRKAPHERAGWKEMEEEAARGEKRLRTVAAAAAGEGGVEDFVGYEVAQGESLAAAAAAADASEAGAAEADDDKRKPRAKLSKELRAEQNRKAQQVFRRKREEKMKQLELDSLALVQTRERLAAAEARNNDVLFELEAKMIEAAGLRQALVTAAVGTSGSVVRADGSLAITAADWETRDLEATGQARTEAALDDLARASRQLAKLHRARRLGEAQIAATEHGVGE</sequence>
<accession>A0ABR3PSL6</accession>
<keyword evidence="2" id="KW-1185">Reference proteome</keyword>
<dbReference type="Proteomes" id="UP001565368">
    <property type="component" value="Unassembled WGS sequence"/>
</dbReference>
<organism evidence="1 2">
    <name type="scientific">Vanrija albida</name>
    <dbReference type="NCBI Taxonomy" id="181172"/>
    <lineage>
        <taxon>Eukaryota</taxon>
        <taxon>Fungi</taxon>
        <taxon>Dikarya</taxon>
        <taxon>Basidiomycota</taxon>
        <taxon>Agaricomycotina</taxon>
        <taxon>Tremellomycetes</taxon>
        <taxon>Trichosporonales</taxon>
        <taxon>Trichosporonaceae</taxon>
        <taxon>Vanrija</taxon>
    </lineage>
</organism>
<dbReference type="EMBL" id="JBBXJM010000007">
    <property type="protein sequence ID" value="KAL1405441.1"/>
    <property type="molecule type" value="Genomic_DNA"/>
</dbReference>
<gene>
    <name evidence="1" type="ORF">Q8F55_009073</name>
</gene>
<name>A0ABR3PSL6_9TREE</name>